<organism evidence="1 2">
    <name type="scientific">Oxynema aestuarii AP17</name>
    <dbReference type="NCBI Taxonomy" id="2064643"/>
    <lineage>
        <taxon>Bacteria</taxon>
        <taxon>Bacillati</taxon>
        <taxon>Cyanobacteriota</taxon>
        <taxon>Cyanophyceae</taxon>
        <taxon>Oscillatoriophycideae</taxon>
        <taxon>Oscillatoriales</taxon>
        <taxon>Oscillatoriaceae</taxon>
        <taxon>Oxynema</taxon>
        <taxon>Oxynema aestuarii</taxon>
    </lineage>
</organism>
<dbReference type="RefSeq" id="WP_168570441.1">
    <property type="nucleotide sequence ID" value="NZ_CP051167.1"/>
</dbReference>
<proteinExistence type="predicted"/>
<name>A0A6H1U0A3_9CYAN</name>
<accession>A0A6H1U0A3</accession>
<keyword evidence="2" id="KW-1185">Reference proteome</keyword>
<dbReference type="KEGG" id="oxy:HCG48_18345"/>
<dbReference type="AlphaFoldDB" id="A0A6H1U0A3"/>
<dbReference type="Proteomes" id="UP000500857">
    <property type="component" value="Chromosome"/>
</dbReference>
<dbReference type="EMBL" id="CP051167">
    <property type="protein sequence ID" value="QIZ72292.1"/>
    <property type="molecule type" value="Genomic_DNA"/>
</dbReference>
<reference evidence="1 2" key="1">
    <citation type="submission" date="2020-04" db="EMBL/GenBank/DDBJ databases">
        <authorList>
            <person name="Basu S."/>
            <person name="Maruthanayagam V."/>
            <person name="Chakraborty S."/>
            <person name="Pramanik A."/>
            <person name="Mukherjee J."/>
            <person name="Brink B."/>
        </authorList>
    </citation>
    <scope>NUCLEOTIDE SEQUENCE [LARGE SCALE GENOMIC DNA]</scope>
    <source>
        <strain evidence="1 2">AP17</strain>
    </source>
</reference>
<evidence type="ECO:0000313" key="1">
    <source>
        <dbReference type="EMBL" id="QIZ72292.1"/>
    </source>
</evidence>
<gene>
    <name evidence="1" type="ORF">HCG48_18345</name>
</gene>
<protein>
    <submittedName>
        <fullName evidence="1">Uncharacterized protein</fullName>
    </submittedName>
</protein>
<evidence type="ECO:0000313" key="2">
    <source>
        <dbReference type="Proteomes" id="UP000500857"/>
    </source>
</evidence>
<sequence>MNSPLESREDQLQAIEHNAELLGKLAYQGYKNFEEKGTLIILRQLENNSTTLEDWQLKYRTLGQLSSMVSDWKESGLQELIIKYNPETSVICTFLYPNGAHISYHFSPDPPPHVLYSESLQGHSDLN</sequence>